<accession>A0ABN8ZYQ1</accession>
<keyword evidence="3" id="KW-1185">Reference proteome</keyword>
<dbReference type="EMBL" id="OX459944">
    <property type="protein sequence ID" value="CAI9178678.1"/>
    <property type="molecule type" value="Genomic_DNA"/>
</dbReference>
<gene>
    <name evidence="2" type="ORF">MRATA1EN1_LOCUS27640</name>
</gene>
<name>A0ABN8ZYQ1_RANTA</name>
<sequence length="107" mass="11175">MELGPGHRSGKQNLNNSSGRGPVSWAGEDQLCGRGGRSQAVGCEDVSRGGPVPWRLGLAGEAGGRHMRRPDGPGAQMGGLTRDLSGNPMQNEKTKETAGLSELHSQE</sequence>
<evidence type="ECO:0000313" key="2">
    <source>
        <dbReference type="EMBL" id="CAI9178678.1"/>
    </source>
</evidence>
<dbReference type="Proteomes" id="UP001176941">
    <property type="component" value="Chromosome 8"/>
</dbReference>
<protein>
    <submittedName>
        <fullName evidence="2">Uncharacterized protein</fullName>
    </submittedName>
</protein>
<reference evidence="2" key="1">
    <citation type="submission" date="2023-04" db="EMBL/GenBank/DDBJ databases">
        <authorList>
            <consortium name="ELIXIR-Norway"/>
        </authorList>
    </citation>
    <scope>NUCLEOTIDE SEQUENCE [LARGE SCALE GENOMIC DNA]</scope>
</reference>
<evidence type="ECO:0000256" key="1">
    <source>
        <dbReference type="SAM" id="MobiDB-lite"/>
    </source>
</evidence>
<organism evidence="2 3">
    <name type="scientific">Rangifer tarandus platyrhynchus</name>
    <name type="common">Svalbard reindeer</name>
    <dbReference type="NCBI Taxonomy" id="3082113"/>
    <lineage>
        <taxon>Eukaryota</taxon>
        <taxon>Metazoa</taxon>
        <taxon>Chordata</taxon>
        <taxon>Craniata</taxon>
        <taxon>Vertebrata</taxon>
        <taxon>Euteleostomi</taxon>
        <taxon>Mammalia</taxon>
        <taxon>Eutheria</taxon>
        <taxon>Laurasiatheria</taxon>
        <taxon>Artiodactyla</taxon>
        <taxon>Ruminantia</taxon>
        <taxon>Pecora</taxon>
        <taxon>Cervidae</taxon>
        <taxon>Odocoileinae</taxon>
        <taxon>Rangifer</taxon>
    </lineage>
</organism>
<evidence type="ECO:0000313" key="3">
    <source>
        <dbReference type="Proteomes" id="UP001176941"/>
    </source>
</evidence>
<proteinExistence type="predicted"/>
<feature type="region of interest" description="Disordered" evidence="1">
    <location>
        <begin position="1"/>
        <end position="107"/>
    </location>
</feature>